<protein>
    <submittedName>
        <fullName evidence="1">Uncharacterized protein</fullName>
    </submittedName>
</protein>
<dbReference type="Proteomes" id="UP000800096">
    <property type="component" value="Unassembled WGS sequence"/>
</dbReference>
<reference evidence="1" key="1">
    <citation type="journal article" date="2020" name="Stud. Mycol.">
        <title>101 Dothideomycetes genomes: a test case for predicting lifestyles and emergence of pathogens.</title>
        <authorList>
            <person name="Haridas S."/>
            <person name="Albert R."/>
            <person name="Binder M."/>
            <person name="Bloem J."/>
            <person name="Labutti K."/>
            <person name="Salamov A."/>
            <person name="Andreopoulos B."/>
            <person name="Baker S."/>
            <person name="Barry K."/>
            <person name="Bills G."/>
            <person name="Bluhm B."/>
            <person name="Cannon C."/>
            <person name="Castanera R."/>
            <person name="Culley D."/>
            <person name="Daum C."/>
            <person name="Ezra D."/>
            <person name="Gonzalez J."/>
            <person name="Henrissat B."/>
            <person name="Kuo A."/>
            <person name="Liang C."/>
            <person name="Lipzen A."/>
            <person name="Lutzoni F."/>
            <person name="Magnuson J."/>
            <person name="Mondo S."/>
            <person name="Nolan M."/>
            <person name="Ohm R."/>
            <person name="Pangilinan J."/>
            <person name="Park H.-J."/>
            <person name="Ramirez L."/>
            <person name="Alfaro M."/>
            <person name="Sun H."/>
            <person name="Tritt A."/>
            <person name="Yoshinaga Y."/>
            <person name="Zwiers L.-H."/>
            <person name="Turgeon B."/>
            <person name="Goodwin S."/>
            <person name="Spatafora J."/>
            <person name="Crous P."/>
            <person name="Grigoriev I."/>
        </authorList>
    </citation>
    <scope>NUCLEOTIDE SEQUENCE</scope>
    <source>
        <strain evidence="1">HMLAC05119</strain>
    </source>
</reference>
<organism evidence="1 2">
    <name type="scientific">Ampelomyces quisqualis</name>
    <name type="common">Powdery mildew agent</name>
    <dbReference type="NCBI Taxonomy" id="50730"/>
    <lineage>
        <taxon>Eukaryota</taxon>
        <taxon>Fungi</taxon>
        <taxon>Dikarya</taxon>
        <taxon>Ascomycota</taxon>
        <taxon>Pezizomycotina</taxon>
        <taxon>Dothideomycetes</taxon>
        <taxon>Pleosporomycetidae</taxon>
        <taxon>Pleosporales</taxon>
        <taxon>Pleosporineae</taxon>
        <taxon>Phaeosphaeriaceae</taxon>
        <taxon>Ampelomyces</taxon>
    </lineage>
</organism>
<gene>
    <name evidence="1" type="ORF">BDU57DRAFT_525781</name>
</gene>
<proteinExistence type="predicted"/>
<evidence type="ECO:0000313" key="1">
    <source>
        <dbReference type="EMBL" id="KAF1920783.1"/>
    </source>
</evidence>
<sequence>MYQAKNNDGFLSKQSSTWLEIGVCKAEFREELGFNARVLYGLDSVGLIVANSGGTTLQNEDIKAVVDPRTWVGRLGVDVKSSNFAHFENPHRSLIKTFRSHQERRQDRLDVLGVLSFKEAQRIRQPGVRGMRPVSLRAKQHQPPL</sequence>
<dbReference type="AlphaFoldDB" id="A0A6A5QZ96"/>
<accession>A0A6A5QZ96</accession>
<keyword evidence="2" id="KW-1185">Reference proteome</keyword>
<evidence type="ECO:0000313" key="2">
    <source>
        <dbReference type="Proteomes" id="UP000800096"/>
    </source>
</evidence>
<dbReference type="EMBL" id="ML979132">
    <property type="protein sequence ID" value="KAF1920783.1"/>
    <property type="molecule type" value="Genomic_DNA"/>
</dbReference>
<name>A0A6A5QZ96_AMPQU</name>